<evidence type="ECO:0000313" key="1">
    <source>
        <dbReference type="EMBL" id="KAJ9685159.1"/>
    </source>
</evidence>
<reference evidence="1 2" key="1">
    <citation type="journal article" date="2023" name="BMC Biotechnol.">
        <title>Vitis rotundifolia cv Carlos genome sequencing.</title>
        <authorList>
            <person name="Huff M."/>
            <person name="Hulse-Kemp A."/>
            <person name="Scheffler B."/>
            <person name="Youngblood R."/>
            <person name="Simpson S."/>
            <person name="Babiker E."/>
            <person name="Staton M."/>
        </authorList>
    </citation>
    <scope>NUCLEOTIDE SEQUENCE [LARGE SCALE GENOMIC DNA]</scope>
    <source>
        <tissue evidence="1">Leaf</tissue>
    </source>
</reference>
<dbReference type="AlphaFoldDB" id="A0AA38ZA87"/>
<evidence type="ECO:0000313" key="2">
    <source>
        <dbReference type="Proteomes" id="UP001168098"/>
    </source>
</evidence>
<organism evidence="1 2">
    <name type="scientific">Vitis rotundifolia</name>
    <name type="common">Muscadine grape</name>
    <dbReference type="NCBI Taxonomy" id="103349"/>
    <lineage>
        <taxon>Eukaryota</taxon>
        <taxon>Viridiplantae</taxon>
        <taxon>Streptophyta</taxon>
        <taxon>Embryophyta</taxon>
        <taxon>Tracheophyta</taxon>
        <taxon>Spermatophyta</taxon>
        <taxon>Magnoliopsida</taxon>
        <taxon>eudicotyledons</taxon>
        <taxon>Gunneridae</taxon>
        <taxon>Pentapetalae</taxon>
        <taxon>rosids</taxon>
        <taxon>Vitales</taxon>
        <taxon>Vitaceae</taxon>
        <taxon>Viteae</taxon>
        <taxon>Vitis</taxon>
    </lineage>
</organism>
<dbReference type="SUPFAM" id="SSF52058">
    <property type="entry name" value="L domain-like"/>
    <property type="match status" value="1"/>
</dbReference>
<dbReference type="Proteomes" id="UP001168098">
    <property type="component" value="Unassembled WGS sequence"/>
</dbReference>
<name>A0AA38ZA87_VITRO</name>
<dbReference type="Gene3D" id="3.80.10.10">
    <property type="entry name" value="Ribonuclease Inhibitor"/>
    <property type="match status" value="1"/>
</dbReference>
<dbReference type="InterPro" id="IPR032675">
    <property type="entry name" value="LRR_dom_sf"/>
</dbReference>
<evidence type="ECO:0008006" key="3">
    <source>
        <dbReference type="Google" id="ProtNLM"/>
    </source>
</evidence>
<keyword evidence="2" id="KW-1185">Reference proteome</keyword>
<comment type="caution">
    <text evidence="1">The sequence shown here is derived from an EMBL/GenBank/DDBJ whole genome shotgun (WGS) entry which is preliminary data.</text>
</comment>
<sequence>MIHKCENIKIPLSEWGLSRLTSLKHLIIGGMFPDATSFSDDSHLILLPSTLTFLSLSEFRSLESLASLSLQTLTSLRNLEIYNSQKLQSILPREGLLLDTLLELTIWGCRLLKQRYSKEKGDDWPKIAHIPRVANDFKSTSKQ</sequence>
<dbReference type="EMBL" id="JARBHA010000013">
    <property type="protein sequence ID" value="KAJ9685159.1"/>
    <property type="molecule type" value="Genomic_DNA"/>
</dbReference>
<accession>A0AA38ZA87</accession>
<protein>
    <recommendedName>
        <fullName evidence="3">Disease resistance protein</fullName>
    </recommendedName>
</protein>
<gene>
    <name evidence="1" type="ORF">PVL29_017265</name>
</gene>
<proteinExistence type="predicted"/>